<feature type="transmembrane region" description="Helical" evidence="1">
    <location>
        <begin position="415"/>
        <end position="434"/>
    </location>
</feature>
<evidence type="ECO:0000313" key="4">
    <source>
        <dbReference type="EMBL" id="MBU3060369.1"/>
    </source>
</evidence>
<evidence type="ECO:0000313" key="5">
    <source>
        <dbReference type="Proteomes" id="UP000733379"/>
    </source>
</evidence>
<feature type="domain" description="Predicted membrane protein YciQ-like C-terminal" evidence="3">
    <location>
        <begin position="275"/>
        <end position="492"/>
    </location>
</feature>
<gene>
    <name evidence="4" type="ORF">KO481_02385</name>
</gene>
<comment type="caution">
    <text evidence="4">The sequence shown here is derived from an EMBL/GenBank/DDBJ whole genome shotgun (WGS) entry which is preliminary data.</text>
</comment>
<accession>A0ABS6AQT2</accession>
<keyword evidence="1" id="KW-1133">Transmembrane helix</keyword>
<sequence length="538" mass="56440">MLMFRGGAVGALLVVLAGIFAMAPAAQAQAPADGVAIKADIKLSKQGDLQVAETVTVPKGGSFDMQLPLRLALGDKGGERRFKVSDISSTGPGSAKVNGDLFTVNAPPGTSSFKYTVHNTVSDAPGTQLFRYTGVLDADVASFDATLISPSYQMGIADCSVGPQSAPQKCHAQIEADGVLTMYEESLKKGDVIALTLQLPPGTVPANADISDGKSSGPFAITAPAVIAFGVLLVALIAFGGYVAWVRRQDATTLAGAEAADPVQRKGSKAQFVSPDGVLPGESGLLLKGVTGAGELAATVVDLAARRYLWIAPVSDSDWRLTRVNPADEQLRDYEREVYRAALPDGVDSVLLSELRAPGRVQAEPARAALRQDLHEHGLLADRKSRGLAFWLGAALVVVGIGATIGLALSGGYALVGMAVGIGGLALLLLPAYLPARTAAGRALAVRVRGMQRGLETLRVDQIPPAERGPVFSRALPFTVVDGRADSWIRQFRELNPGTGNEPALYWFGGFEQDPDLTRFAGHFPYFITALQGLFAAK</sequence>
<keyword evidence="1" id="KW-0812">Transmembrane</keyword>
<dbReference type="Pfam" id="PF20990">
    <property type="entry name" value="DUF2207_C"/>
    <property type="match status" value="1"/>
</dbReference>
<evidence type="ECO:0000256" key="1">
    <source>
        <dbReference type="SAM" id="Phobius"/>
    </source>
</evidence>
<reference evidence="4 5" key="1">
    <citation type="submission" date="2021-06" db="EMBL/GenBank/DDBJ databases">
        <title>Actinomycetes sequencing.</title>
        <authorList>
            <person name="Shan Q."/>
        </authorList>
    </citation>
    <scope>NUCLEOTIDE SEQUENCE [LARGE SCALE GENOMIC DNA]</scope>
    <source>
        <strain evidence="4 5">NEAU-G5</strain>
    </source>
</reference>
<organism evidence="4 5">
    <name type="scientific">Nocardia albiluteola</name>
    <dbReference type="NCBI Taxonomy" id="2842303"/>
    <lineage>
        <taxon>Bacteria</taxon>
        <taxon>Bacillati</taxon>
        <taxon>Actinomycetota</taxon>
        <taxon>Actinomycetes</taxon>
        <taxon>Mycobacteriales</taxon>
        <taxon>Nocardiaceae</taxon>
        <taxon>Nocardia</taxon>
    </lineage>
</organism>
<feature type="transmembrane region" description="Helical" evidence="1">
    <location>
        <begin position="219"/>
        <end position="245"/>
    </location>
</feature>
<dbReference type="EMBL" id="JAHKNI010000001">
    <property type="protein sequence ID" value="MBU3060369.1"/>
    <property type="molecule type" value="Genomic_DNA"/>
</dbReference>
<feature type="signal peptide" evidence="2">
    <location>
        <begin position="1"/>
        <end position="28"/>
    </location>
</feature>
<feature type="chain" id="PRO_5045993292" evidence="2">
    <location>
        <begin position="29"/>
        <end position="538"/>
    </location>
</feature>
<dbReference type="InterPro" id="IPR048389">
    <property type="entry name" value="YciQ-like_C"/>
</dbReference>
<evidence type="ECO:0000256" key="2">
    <source>
        <dbReference type="SAM" id="SignalP"/>
    </source>
</evidence>
<keyword evidence="5" id="KW-1185">Reference proteome</keyword>
<dbReference type="Proteomes" id="UP000733379">
    <property type="component" value="Unassembled WGS sequence"/>
</dbReference>
<evidence type="ECO:0000259" key="3">
    <source>
        <dbReference type="Pfam" id="PF20990"/>
    </source>
</evidence>
<keyword evidence="1" id="KW-0472">Membrane</keyword>
<keyword evidence="2" id="KW-0732">Signal</keyword>
<proteinExistence type="predicted"/>
<feature type="transmembrane region" description="Helical" evidence="1">
    <location>
        <begin position="388"/>
        <end position="409"/>
    </location>
</feature>
<name>A0ABS6AQT2_9NOCA</name>
<dbReference type="RefSeq" id="WP_215915247.1">
    <property type="nucleotide sequence ID" value="NZ_JAHKNI010000001.1"/>
</dbReference>
<protein>
    <submittedName>
        <fullName evidence="4">DUF2207 domain-containing protein</fullName>
    </submittedName>
</protein>